<accession>A0ABS3EVG0</accession>
<protein>
    <submittedName>
        <fullName evidence="1">Uncharacterized protein</fullName>
    </submittedName>
</protein>
<keyword evidence="2" id="KW-1185">Reference proteome</keyword>
<evidence type="ECO:0000313" key="1">
    <source>
        <dbReference type="EMBL" id="MBO0330160.1"/>
    </source>
</evidence>
<proteinExistence type="predicted"/>
<dbReference type="RefSeq" id="WP_207070579.1">
    <property type="nucleotide sequence ID" value="NZ_JAFLND010000001.1"/>
</dbReference>
<gene>
    <name evidence="1" type="ORF">J0X13_06340</name>
</gene>
<dbReference type="EMBL" id="JAFLND010000001">
    <property type="protein sequence ID" value="MBO0330160.1"/>
    <property type="molecule type" value="Genomic_DNA"/>
</dbReference>
<evidence type="ECO:0000313" key="2">
    <source>
        <dbReference type="Proteomes" id="UP000664163"/>
    </source>
</evidence>
<reference evidence="1 2" key="1">
    <citation type="submission" date="2021-03" db="EMBL/GenBank/DDBJ databases">
        <title>Muricauda sp. CAU 1631 isolated from Incheon.</title>
        <authorList>
            <person name="Kim W."/>
        </authorList>
    </citation>
    <scope>NUCLEOTIDE SEQUENCE [LARGE SCALE GENOMIC DNA]</scope>
    <source>
        <strain evidence="1 2">CAU 1631</strain>
    </source>
</reference>
<organism evidence="1 2">
    <name type="scientific">[Muricauda] lutisoli</name>
    <dbReference type="NCBI Taxonomy" id="2816035"/>
    <lineage>
        <taxon>Bacteria</taxon>
        <taxon>Pseudomonadati</taxon>
        <taxon>Bacteroidota</taxon>
        <taxon>Flavobacteriia</taxon>
        <taxon>Flavobacteriales</taxon>
        <taxon>Flavobacteriaceae</taxon>
        <taxon>Allomuricauda</taxon>
    </lineage>
</organism>
<dbReference type="Proteomes" id="UP000664163">
    <property type="component" value="Unassembled WGS sequence"/>
</dbReference>
<name>A0ABS3EVG0_9FLAO</name>
<comment type="caution">
    <text evidence="1">The sequence shown here is derived from an EMBL/GenBank/DDBJ whole genome shotgun (WGS) entry which is preliminary data.</text>
</comment>
<sequence length="80" mass="9458">MFKFFKNSSPQTSLHELDHLYGHTICKCPLQEQISYCKRLIERTEYQLQQSCPKKDSNRFKCLIDAAHKELQILNAKRVS</sequence>